<evidence type="ECO:0000313" key="2">
    <source>
        <dbReference type="Proteomes" id="UP000238007"/>
    </source>
</evidence>
<dbReference type="InterPro" id="IPR027417">
    <property type="entry name" value="P-loop_NTPase"/>
</dbReference>
<dbReference type="AlphaFoldDB" id="A0A2T0VZ35"/>
<dbReference type="RefSeq" id="WP_106357049.1">
    <property type="nucleotide sequence ID" value="NZ_PVTP01000005.1"/>
</dbReference>
<dbReference type="NCBIfam" id="NF047389">
    <property type="entry name" value="ATPase_Sll1717"/>
    <property type="match status" value="1"/>
</dbReference>
<organism evidence="1 2">
    <name type="scientific">Yoonia maritima</name>
    <dbReference type="NCBI Taxonomy" id="1435347"/>
    <lineage>
        <taxon>Bacteria</taxon>
        <taxon>Pseudomonadati</taxon>
        <taxon>Pseudomonadota</taxon>
        <taxon>Alphaproteobacteria</taxon>
        <taxon>Rhodobacterales</taxon>
        <taxon>Paracoccaceae</taxon>
        <taxon>Yoonia</taxon>
    </lineage>
</organism>
<accession>A0A2T0VZ35</accession>
<keyword evidence="2" id="KW-1185">Reference proteome</keyword>
<proteinExistence type="predicted"/>
<name>A0A2T0VZ35_9RHOB</name>
<evidence type="ECO:0008006" key="3">
    <source>
        <dbReference type="Google" id="ProtNLM"/>
    </source>
</evidence>
<dbReference type="Proteomes" id="UP000238007">
    <property type="component" value="Unassembled WGS sequence"/>
</dbReference>
<sequence>MKIRDFNFGDYSGMREYNRNPEFFMNSFITPGLFSLNSLQNGANNILVGRKGTGKSSCCLALAHMKKAEGYLSTFYNFSDDLNRNDLKEAVQTQALDLKDVAGLTKLFDSISSFYDFRDLWKRRVISQIGKRITDSGKKSTFTDFATSVHLAETSITSGVGKGLVIDKPKMTGKLAEMLNSLFPDRATMSLRDFNSIGLDLLKQCHSDVKHYFFFDELNLSHTKSDSSEYETLLALVRDIIRAACELNDFFSMNNIDVHIICSIRPEVRNEIISRDNELSKIIDSNFVSLSWPNHAKVENPLIELMLKKMQFGGDFSEVPTTLIPEKVYNVVEQKDVLFPQYLLNLTWYRPRDVIRVLKCYQITNGNMASLFEKGDDQLKFLKEYSRVSFQDTVAELEVKYSKEIIKELFLRIKKPAFRDKNELLAHLDVLSNRVPSLDELIKDLFDTGVILNYQSGNGGFSILASYRDDAELDPSLRIIIHRGLRSHLNISFNN</sequence>
<protein>
    <recommendedName>
        <fullName evidence="3">AAA ATPase-like protein</fullName>
    </recommendedName>
</protein>
<gene>
    <name evidence="1" type="ORF">CLV80_10549</name>
</gene>
<evidence type="ECO:0000313" key="1">
    <source>
        <dbReference type="EMBL" id="PRY77566.1"/>
    </source>
</evidence>
<dbReference type="OrthoDB" id="7824640at2"/>
<reference evidence="1 2" key="1">
    <citation type="submission" date="2018-03" db="EMBL/GenBank/DDBJ databases">
        <title>Genomic Encyclopedia of Archaeal and Bacterial Type Strains, Phase II (KMG-II): from individual species to whole genera.</title>
        <authorList>
            <person name="Goeker M."/>
        </authorList>
    </citation>
    <scope>NUCLEOTIDE SEQUENCE [LARGE SCALE GENOMIC DNA]</scope>
    <source>
        <strain evidence="1 2">DSM 101533</strain>
    </source>
</reference>
<dbReference type="EMBL" id="PVTP01000005">
    <property type="protein sequence ID" value="PRY77566.1"/>
    <property type="molecule type" value="Genomic_DNA"/>
</dbReference>
<comment type="caution">
    <text evidence="1">The sequence shown here is derived from an EMBL/GenBank/DDBJ whole genome shotgun (WGS) entry which is preliminary data.</text>
</comment>
<dbReference type="SUPFAM" id="SSF52540">
    <property type="entry name" value="P-loop containing nucleoside triphosphate hydrolases"/>
    <property type="match status" value="1"/>
</dbReference>
<dbReference type="Gene3D" id="3.40.50.300">
    <property type="entry name" value="P-loop containing nucleotide triphosphate hydrolases"/>
    <property type="match status" value="1"/>
</dbReference>
<dbReference type="InterPro" id="IPR059206">
    <property type="entry name" value="Sll1717-like"/>
</dbReference>